<evidence type="ECO:0000313" key="1">
    <source>
        <dbReference type="EMBL" id="OUC95100.1"/>
    </source>
</evidence>
<accession>A0A243RJV8</accession>
<dbReference type="EMBL" id="NGFN01000310">
    <property type="protein sequence ID" value="OUC95100.1"/>
    <property type="molecule type" value="Genomic_DNA"/>
</dbReference>
<evidence type="ECO:0000313" key="2">
    <source>
        <dbReference type="Proteomes" id="UP000195105"/>
    </source>
</evidence>
<gene>
    <name evidence="1" type="ORF">CA983_33995</name>
</gene>
<protein>
    <submittedName>
        <fullName evidence="1">Uncharacterized protein</fullName>
    </submittedName>
</protein>
<sequence>MRRPTPPPVTELTYGQYQGWHCCWCSASLRGGGVPAGIAPGQAGAYDLSINVYACGPRCPKRPRQTKTPAPAGTCTA</sequence>
<name>A0A243RJV8_9ACTN</name>
<comment type="caution">
    <text evidence="1">The sequence shown here is derived from an EMBL/GenBank/DDBJ whole genome shotgun (WGS) entry which is preliminary data.</text>
</comment>
<dbReference type="AlphaFoldDB" id="A0A243RJV8"/>
<reference evidence="1 2" key="1">
    <citation type="submission" date="2017-05" db="EMBL/GenBank/DDBJ databases">
        <title>Biotechnological potential of actinobacteria isolated from South African environments.</title>
        <authorList>
            <person name="Le Roes-Hill M."/>
            <person name="Prins A."/>
            <person name="Durrell K.A."/>
        </authorList>
    </citation>
    <scope>NUCLEOTIDE SEQUENCE [LARGE SCALE GENOMIC DNA]</scope>
    <source>
        <strain evidence="1 2">HMC13</strain>
    </source>
</reference>
<keyword evidence="2" id="KW-1185">Reference proteome</keyword>
<dbReference type="Proteomes" id="UP000195105">
    <property type="component" value="Unassembled WGS sequence"/>
</dbReference>
<organism evidence="1 2">
    <name type="scientific">Streptomyces swartbergensis</name>
    <dbReference type="NCBI Taxonomy" id="487165"/>
    <lineage>
        <taxon>Bacteria</taxon>
        <taxon>Bacillati</taxon>
        <taxon>Actinomycetota</taxon>
        <taxon>Actinomycetes</taxon>
        <taxon>Kitasatosporales</taxon>
        <taxon>Streptomycetaceae</taxon>
        <taxon>Streptomyces</taxon>
    </lineage>
</organism>
<proteinExistence type="predicted"/>